<comment type="caution">
    <text evidence="2">The sequence shown here is derived from an EMBL/GenBank/DDBJ whole genome shotgun (WGS) entry which is preliminary data.</text>
</comment>
<evidence type="ECO:0000256" key="1">
    <source>
        <dbReference type="SAM" id="MobiDB-lite"/>
    </source>
</evidence>
<keyword evidence="3" id="KW-1185">Reference proteome</keyword>
<accession>A0ABQ8SY83</accession>
<evidence type="ECO:0000313" key="2">
    <source>
        <dbReference type="EMBL" id="KAJ4438420.1"/>
    </source>
</evidence>
<protein>
    <submittedName>
        <fullName evidence="2">Uncharacterized protein</fullName>
    </submittedName>
</protein>
<sequence length="323" mass="36731">MEYGTTCWDPYRIYQINSLERIQYRAAKFVKGKREDGNDTIKELKWEILENRLKRDLITPTGKWANEHSRLYSENYDVIQLPVGHRETRKHAKSHLRLNRHNIMHKRLGRVLASYSPDPPCQMRTFCLKPDKCHYSAESAKGIRGTQGQEEHDSYSPLLGYGALNVVCLLVLNRVAIRTTILTNCTSTESYPAFARIGLRENPGKNLNQVTCPDRDSNPGHLVSQPDALTTGVDNLIGSSLPFKLQFKAQQCKMSVPAIDMDIADVFQEFMSDDITHRHDTTVHDVIRLLIPALYKNQSDSLPPPLQADGTGATPVEHQCRHR</sequence>
<dbReference type="Proteomes" id="UP001148838">
    <property type="component" value="Unassembled WGS sequence"/>
</dbReference>
<reference evidence="2 3" key="1">
    <citation type="journal article" date="2022" name="Allergy">
        <title>Genome assembly and annotation of Periplaneta americana reveal a comprehensive cockroach allergen profile.</title>
        <authorList>
            <person name="Wang L."/>
            <person name="Xiong Q."/>
            <person name="Saelim N."/>
            <person name="Wang L."/>
            <person name="Nong W."/>
            <person name="Wan A.T."/>
            <person name="Shi M."/>
            <person name="Liu X."/>
            <person name="Cao Q."/>
            <person name="Hui J.H.L."/>
            <person name="Sookrung N."/>
            <person name="Leung T.F."/>
            <person name="Tungtrongchitr A."/>
            <person name="Tsui S.K.W."/>
        </authorList>
    </citation>
    <scope>NUCLEOTIDE SEQUENCE [LARGE SCALE GENOMIC DNA]</scope>
    <source>
        <strain evidence="2">PWHHKU_190912</strain>
    </source>
</reference>
<proteinExistence type="predicted"/>
<evidence type="ECO:0000313" key="3">
    <source>
        <dbReference type="Proteomes" id="UP001148838"/>
    </source>
</evidence>
<feature type="region of interest" description="Disordered" evidence="1">
    <location>
        <begin position="300"/>
        <end position="323"/>
    </location>
</feature>
<dbReference type="EMBL" id="JAJSOF020000019">
    <property type="protein sequence ID" value="KAJ4438420.1"/>
    <property type="molecule type" value="Genomic_DNA"/>
</dbReference>
<name>A0ABQ8SY83_PERAM</name>
<gene>
    <name evidence="2" type="ORF">ANN_14365</name>
</gene>
<organism evidence="2 3">
    <name type="scientific">Periplaneta americana</name>
    <name type="common">American cockroach</name>
    <name type="synonym">Blatta americana</name>
    <dbReference type="NCBI Taxonomy" id="6978"/>
    <lineage>
        <taxon>Eukaryota</taxon>
        <taxon>Metazoa</taxon>
        <taxon>Ecdysozoa</taxon>
        <taxon>Arthropoda</taxon>
        <taxon>Hexapoda</taxon>
        <taxon>Insecta</taxon>
        <taxon>Pterygota</taxon>
        <taxon>Neoptera</taxon>
        <taxon>Polyneoptera</taxon>
        <taxon>Dictyoptera</taxon>
        <taxon>Blattodea</taxon>
        <taxon>Blattoidea</taxon>
        <taxon>Blattidae</taxon>
        <taxon>Blattinae</taxon>
        <taxon>Periplaneta</taxon>
    </lineage>
</organism>